<protein>
    <submittedName>
        <fullName evidence="4">ABC transporter substrate-binding protein</fullName>
    </submittedName>
</protein>
<accession>A0ABY4X9R0</accession>
<evidence type="ECO:0000313" key="5">
    <source>
        <dbReference type="Proteomes" id="UP001056937"/>
    </source>
</evidence>
<proteinExistence type="inferred from homology"/>
<dbReference type="Proteomes" id="UP001056937">
    <property type="component" value="Chromosome 1"/>
</dbReference>
<dbReference type="PROSITE" id="PS51257">
    <property type="entry name" value="PROKAR_LIPOPROTEIN"/>
    <property type="match status" value="1"/>
</dbReference>
<dbReference type="InterPro" id="IPR039424">
    <property type="entry name" value="SBP_5"/>
</dbReference>
<dbReference type="PANTHER" id="PTHR30290">
    <property type="entry name" value="PERIPLASMIC BINDING COMPONENT OF ABC TRANSPORTER"/>
    <property type="match status" value="1"/>
</dbReference>
<evidence type="ECO:0000256" key="1">
    <source>
        <dbReference type="ARBA" id="ARBA00004418"/>
    </source>
</evidence>
<gene>
    <name evidence="4" type="ORF">LHA26_04160</name>
</gene>
<feature type="domain" description="Solute-binding protein family 5" evidence="3">
    <location>
        <begin position="70"/>
        <end position="364"/>
    </location>
</feature>
<comment type="subcellular location">
    <subcellularLocation>
        <location evidence="1">Periplasm</location>
    </subcellularLocation>
</comment>
<comment type="similarity">
    <text evidence="2">Belongs to the bacterial solute-binding protein 5 family.</text>
</comment>
<dbReference type="Pfam" id="PF00496">
    <property type="entry name" value="SBP_bac_5"/>
    <property type="match status" value="1"/>
</dbReference>
<dbReference type="Gene3D" id="3.90.76.10">
    <property type="entry name" value="Dipeptide-binding Protein, Domain 1"/>
    <property type="match status" value="1"/>
</dbReference>
<dbReference type="Gene3D" id="3.10.105.10">
    <property type="entry name" value="Dipeptide-binding Protein, Domain 3"/>
    <property type="match status" value="1"/>
</dbReference>
<keyword evidence="5" id="KW-1185">Reference proteome</keyword>
<evidence type="ECO:0000256" key="2">
    <source>
        <dbReference type="ARBA" id="ARBA00005695"/>
    </source>
</evidence>
<dbReference type="InterPro" id="IPR000914">
    <property type="entry name" value="SBP_5_dom"/>
</dbReference>
<dbReference type="RefSeq" id="WP_252167481.1">
    <property type="nucleotide sequence ID" value="NZ_CP084930.1"/>
</dbReference>
<reference evidence="4" key="1">
    <citation type="journal article" date="2022" name="Toxins">
        <title>Genomic Analysis of Sphingopyxis sp. USTB-05 for Biodegrading Cyanobacterial Hepatotoxins.</title>
        <authorList>
            <person name="Liu C."/>
            <person name="Xu Q."/>
            <person name="Zhao Z."/>
            <person name="Zhang H."/>
            <person name="Liu X."/>
            <person name="Yin C."/>
            <person name="Liu Y."/>
            <person name="Yan H."/>
        </authorList>
    </citation>
    <scope>NUCLEOTIDE SEQUENCE</scope>
    <source>
        <strain evidence="4">NBD5</strain>
    </source>
</reference>
<dbReference type="SUPFAM" id="SSF53850">
    <property type="entry name" value="Periplasmic binding protein-like II"/>
    <property type="match status" value="1"/>
</dbReference>
<dbReference type="EMBL" id="CP084930">
    <property type="protein sequence ID" value="USI73675.1"/>
    <property type="molecule type" value="Genomic_DNA"/>
</dbReference>
<organism evidence="4 5">
    <name type="scientific">Sphingomonas morindae</name>
    <dbReference type="NCBI Taxonomy" id="1541170"/>
    <lineage>
        <taxon>Bacteria</taxon>
        <taxon>Pseudomonadati</taxon>
        <taxon>Pseudomonadota</taxon>
        <taxon>Alphaproteobacteria</taxon>
        <taxon>Sphingomonadales</taxon>
        <taxon>Sphingomonadaceae</taxon>
        <taxon>Sphingomonas</taxon>
    </lineage>
</organism>
<evidence type="ECO:0000259" key="3">
    <source>
        <dbReference type="Pfam" id="PF00496"/>
    </source>
</evidence>
<evidence type="ECO:0000313" key="4">
    <source>
        <dbReference type="EMBL" id="USI73675.1"/>
    </source>
</evidence>
<sequence>MIGRLCLCSLLLLTACRREPPSGPLRVSVIGPALAAGAVPAAATGPLPAPAATLIAATGQGLLRFDAAGQIIPGLAERWAVSDDGRSLLFRLGEVDQPRAAPAIAAQLRAAIAPASRNPLKPLLGAITQIEAVTPQVIDIELAAPRPNLLPLFAQPALAAPCRAGGPFALLRLDAGVALLRQKPPRDADPDEPGPAPTRVALRGEPAARAVARFQLGRGDLVLGGGFADLPIARAATMAAGALRVDPVAGLFGLAFEARATGFTAAAAHRRALAMAIDRARIARLVAPPGWTPIEAILPRGTPEIATPVQPGWQDMPLDARRAAARALLAGAPAAPVRVALPDGPGARLLFALLADDWRRIGVAAVAVPEGAPAELRLIDEVAPADTAAFYLRRFACERGTACTEPADTLLIAARYAETLDERSVLLTQADALIEATAPFIALGPPIRWSLVAPGLDRFRDSPRGLHPLDELRSPAR</sequence>
<name>A0ABY4X9R0_9SPHN</name>